<proteinExistence type="predicted"/>
<feature type="domain" description="Peptidase M20 dimerisation" evidence="2">
    <location>
        <begin position="189"/>
        <end position="286"/>
    </location>
</feature>
<protein>
    <submittedName>
        <fullName evidence="3">Amidohydrolase</fullName>
    </submittedName>
</protein>
<dbReference type="InterPro" id="IPR011650">
    <property type="entry name" value="Peptidase_M20_dimer"/>
</dbReference>
<sequence length="416" mass="46312">MNILELARHEKNLVVGLRRYFHENPELSQKEFKTMDFIEKKLNGWGIETVRIPHGGIFGILDSGKPGWTMLMRADIDALPIDEDSCNLKGKKICVSKNAGVMHACGHDGHMAMLLTEAKILAEHKEEWEGKIILMFEEAEEMGERGIAPLLRYLRDNRIHVDACFGTHVKWDLSAGKVGILYGSVMAGAYFFRVKIHGKSGHGSRPDMAHSPIECFVTIANELRAYRMRAVAPEESLTYSFGCVEGGHEPNIIPEELTFAGTARCTKNEDGLSFRTVMKEIIEHTCRMYECTAEFVEDQYFPVTVNTRECVDLARKAVRENCGTGALDPNCPMWMATETFSITESIYPGVFFFTGIYDETVGSGSGHHTPAFDIGEKGLVTGVAAALSFVLAALKEKPKCNSFQPADLESMLKLIE</sequence>
<comment type="caution">
    <text evidence="3">The sequence shown here is derived from an EMBL/GenBank/DDBJ whole genome shotgun (WGS) entry which is preliminary data.</text>
</comment>
<dbReference type="AlphaFoldDB" id="A0A930B815"/>
<keyword evidence="1" id="KW-0479">Metal-binding</keyword>
<evidence type="ECO:0000313" key="3">
    <source>
        <dbReference type="EMBL" id="MBF1129185.1"/>
    </source>
</evidence>
<feature type="binding site" evidence="1">
    <location>
        <position position="105"/>
    </location>
    <ligand>
        <name>Mn(2+)</name>
        <dbReference type="ChEBI" id="CHEBI:29035"/>
        <label>2</label>
    </ligand>
</feature>
<accession>A0A930B815</accession>
<dbReference type="EMBL" id="JABZMK010000013">
    <property type="protein sequence ID" value="MBF1129185.1"/>
    <property type="molecule type" value="Genomic_DNA"/>
</dbReference>
<feature type="binding site" evidence="1">
    <location>
        <position position="168"/>
    </location>
    <ligand>
        <name>Mn(2+)</name>
        <dbReference type="ChEBI" id="CHEBI:29035"/>
        <label>2</label>
    </ligand>
</feature>
<dbReference type="PIRSF" id="PIRSF005962">
    <property type="entry name" value="Pept_M20D_amidohydro"/>
    <property type="match status" value="1"/>
</dbReference>
<dbReference type="GO" id="GO:0016787">
    <property type="term" value="F:hydrolase activity"/>
    <property type="evidence" value="ECO:0007669"/>
    <property type="project" value="InterPro"/>
</dbReference>
<feature type="binding site" evidence="1">
    <location>
        <position position="107"/>
    </location>
    <ligand>
        <name>Mn(2+)</name>
        <dbReference type="ChEBI" id="CHEBI:29035"/>
        <label>2</label>
    </ligand>
</feature>
<keyword evidence="1" id="KW-0464">Manganese</keyword>
<dbReference type="InterPro" id="IPR036264">
    <property type="entry name" value="Bact_exopeptidase_dim_dom"/>
</dbReference>
<dbReference type="PANTHER" id="PTHR11014:SF63">
    <property type="entry name" value="METALLOPEPTIDASE, PUTATIVE (AFU_ORTHOLOGUE AFUA_6G09600)-RELATED"/>
    <property type="match status" value="1"/>
</dbReference>
<dbReference type="Proteomes" id="UP000757890">
    <property type="component" value="Unassembled WGS sequence"/>
</dbReference>
<evidence type="ECO:0000313" key="4">
    <source>
        <dbReference type="Proteomes" id="UP000757890"/>
    </source>
</evidence>
<dbReference type="GO" id="GO:0046872">
    <property type="term" value="F:metal ion binding"/>
    <property type="evidence" value="ECO:0007669"/>
    <property type="project" value="UniProtKB-KW"/>
</dbReference>
<dbReference type="SUPFAM" id="SSF55031">
    <property type="entry name" value="Bacterial exopeptidase dimerisation domain"/>
    <property type="match status" value="1"/>
</dbReference>
<dbReference type="InterPro" id="IPR002933">
    <property type="entry name" value="Peptidase_M20"/>
</dbReference>
<evidence type="ECO:0000259" key="2">
    <source>
        <dbReference type="Pfam" id="PF07687"/>
    </source>
</evidence>
<dbReference type="Pfam" id="PF01546">
    <property type="entry name" value="Peptidase_M20"/>
    <property type="match status" value="1"/>
</dbReference>
<feature type="binding site" evidence="1">
    <location>
        <position position="368"/>
    </location>
    <ligand>
        <name>Mn(2+)</name>
        <dbReference type="ChEBI" id="CHEBI:29035"/>
        <label>2</label>
    </ligand>
</feature>
<dbReference type="Pfam" id="PF07687">
    <property type="entry name" value="M20_dimer"/>
    <property type="match status" value="1"/>
</dbReference>
<gene>
    <name evidence="3" type="ORF">HXL70_03960</name>
</gene>
<name>A0A930B815_9FIRM</name>
<evidence type="ECO:0000256" key="1">
    <source>
        <dbReference type="PIRSR" id="PIRSR005962-1"/>
    </source>
</evidence>
<dbReference type="SUPFAM" id="SSF53187">
    <property type="entry name" value="Zn-dependent exopeptidases"/>
    <property type="match status" value="1"/>
</dbReference>
<dbReference type="InterPro" id="IPR017439">
    <property type="entry name" value="Amidohydrolase"/>
</dbReference>
<reference evidence="3" key="1">
    <citation type="submission" date="2020-04" db="EMBL/GenBank/DDBJ databases">
        <title>Deep metagenomics examines the oral microbiome during advanced dental caries in children, revealing novel taxa and co-occurrences with host molecules.</title>
        <authorList>
            <person name="Baker J.L."/>
            <person name="Morton J.T."/>
            <person name="Dinis M."/>
            <person name="Alvarez R."/>
            <person name="Tran N.C."/>
            <person name="Knight R."/>
            <person name="Edlund A."/>
        </authorList>
    </citation>
    <scope>NUCLEOTIDE SEQUENCE</scope>
    <source>
        <strain evidence="3">JCVI_32_bin.14</strain>
    </source>
</reference>
<organism evidence="3 4">
    <name type="scientific">Dialister invisus</name>
    <dbReference type="NCBI Taxonomy" id="218538"/>
    <lineage>
        <taxon>Bacteria</taxon>
        <taxon>Bacillati</taxon>
        <taxon>Bacillota</taxon>
        <taxon>Negativicutes</taxon>
        <taxon>Veillonellales</taxon>
        <taxon>Veillonellaceae</taxon>
        <taxon>Dialister</taxon>
    </lineage>
</organism>
<dbReference type="Gene3D" id="3.30.70.360">
    <property type="match status" value="1"/>
</dbReference>
<dbReference type="NCBIfam" id="TIGR01891">
    <property type="entry name" value="amidohydrolases"/>
    <property type="match status" value="1"/>
</dbReference>
<comment type="cofactor">
    <cofactor evidence="1">
        <name>Mn(2+)</name>
        <dbReference type="ChEBI" id="CHEBI:29035"/>
    </cofactor>
    <text evidence="1">The Mn(2+) ion enhances activity.</text>
</comment>
<dbReference type="PANTHER" id="PTHR11014">
    <property type="entry name" value="PEPTIDASE M20 FAMILY MEMBER"/>
    <property type="match status" value="1"/>
</dbReference>
<dbReference type="Gene3D" id="3.40.630.10">
    <property type="entry name" value="Zn peptidases"/>
    <property type="match status" value="1"/>
</dbReference>
<feature type="binding site" evidence="1">
    <location>
        <position position="141"/>
    </location>
    <ligand>
        <name>Mn(2+)</name>
        <dbReference type="ChEBI" id="CHEBI:29035"/>
        <label>2</label>
    </ligand>
</feature>